<evidence type="ECO:0000313" key="2">
    <source>
        <dbReference type="EMBL" id="KAK1757843.1"/>
    </source>
</evidence>
<feature type="chain" id="PRO_5042516249" description="Secreted protein" evidence="1">
    <location>
        <begin position="20"/>
        <end position="94"/>
    </location>
</feature>
<organism evidence="2 3">
    <name type="scientific">Echria macrotheca</name>
    <dbReference type="NCBI Taxonomy" id="438768"/>
    <lineage>
        <taxon>Eukaryota</taxon>
        <taxon>Fungi</taxon>
        <taxon>Dikarya</taxon>
        <taxon>Ascomycota</taxon>
        <taxon>Pezizomycotina</taxon>
        <taxon>Sordariomycetes</taxon>
        <taxon>Sordariomycetidae</taxon>
        <taxon>Sordariales</taxon>
        <taxon>Schizotheciaceae</taxon>
        <taxon>Echria</taxon>
    </lineage>
</organism>
<evidence type="ECO:0000256" key="1">
    <source>
        <dbReference type="SAM" id="SignalP"/>
    </source>
</evidence>
<accession>A0AAJ0FC08</accession>
<sequence length="94" mass="10895">MQRVSCIYLLVWTLKVVHHTPSQCVEFLGRPQELRGSLYRRSSPTKIACISCFCQFSSHRLTKHGRQWLDVNFNFATASYTMQYQPQQPSSPNA</sequence>
<reference evidence="2" key="1">
    <citation type="submission" date="2023-06" db="EMBL/GenBank/DDBJ databases">
        <title>Genome-scale phylogeny and comparative genomics of the fungal order Sordariales.</title>
        <authorList>
            <consortium name="Lawrence Berkeley National Laboratory"/>
            <person name="Hensen N."/>
            <person name="Bonometti L."/>
            <person name="Westerberg I."/>
            <person name="Brannstrom I.O."/>
            <person name="Guillou S."/>
            <person name="Cros-Aarteil S."/>
            <person name="Calhoun S."/>
            <person name="Haridas S."/>
            <person name="Kuo A."/>
            <person name="Mondo S."/>
            <person name="Pangilinan J."/>
            <person name="Riley R."/>
            <person name="Labutti K."/>
            <person name="Andreopoulos B."/>
            <person name="Lipzen A."/>
            <person name="Chen C."/>
            <person name="Yanf M."/>
            <person name="Daum C."/>
            <person name="Ng V."/>
            <person name="Clum A."/>
            <person name="Steindorff A."/>
            <person name="Ohm R."/>
            <person name="Martin F."/>
            <person name="Silar P."/>
            <person name="Natvig D."/>
            <person name="Lalanne C."/>
            <person name="Gautier V."/>
            <person name="Ament-Velasquez S.L."/>
            <person name="Kruys A."/>
            <person name="Hutchinson M.I."/>
            <person name="Powell A.J."/>
            <person name="Barry K."/>
            <person name="Miller A.N."/>
            <person name="Grigoriev I.V."/>
            <person name="Debuchy R."/>
            <person name="Gladieux P."/>
            <person name="Thoren M.H."/>
            <person name="Johannesson H."/>
        </authorList>
    </citation>
    <scope>NUCLEOTIDE SEQUENCE</scope>
    <source>
        <strain evidence="2">PSN4</strain>
    </source>
</reference>
<evidence type="ECO:0000313" key="3">
    <source>
        <dbReference type="Proteomes" id="UP001239445"/>
    </source>
</evidence>
<gene>
    <name evidence="2" type="ORF">QBC47DRAFT_377097</name>
</gene>
<dbReference type="Proteomes" id="UP001239445">
    <property type="component" value="Unassembled WGS sequence"/>
</dbReference>
<feature type="signal peptide" evidence="1">
    <location>
        <begin position="1"/>
        <end position="19"/>
    </location>
</feature>
<evidence type="ECO:0008006" key="4">
    <source>
        <dbReference type="Google" id="ProtNLM"/>
    </source>
</evidence>
<name>A0AAJ0FC08_9PEZI</name>
<comment type="caution">
    <text evidence="2">The sequence shown here is derived from an EMBL/GenBank/DDBJ whole genome shotgun (WGS) entry which is preliminary data.</text>
</comment>
<keyword evidence="1" id="KW-0732">Signal</keyword>
<dbReference type="AlphaFoldDB" id="A0AAJ0FC08"/>
<keyword evidence="3" id="KW-1185">Reference proteome</keyword>
<dbReference type="EMBL" id="MU839830">
    <property type="protein sequence ID" value="KAK1757843.1"/>
    <property type="molecule type" value="Genomic_DNA"/>
</dbReference>
<proteinExistence type="predicted"/>
<protein>
    <recommendedName>
        <fullName evidence="4">Secreted protein</fullName>
    </recommendedName>
</protein>